<proteinExistence type="predicted"/>
<name>A0A381TRB2_9ZZZZ</name>
<protein>
    <recommendedName>
        <fullName evidence="2">Fe2OG dioxygenase domain-containing protein</fullName>
    </recommendedName>
</protein>
<sequence>MATIKDLHKTEEIFENCWYDAVREIGEAASYAIDLKKIDYNEFIEKINTNRNNFIKDFVFSFYSGTVYIFTDAFRQEVLKDFKEQVFEWSQKQEFSDPSIEDYPSDLITARDWHFEDHGFGYSSTYDMIHFFRWNDDPVGAYGLFDETYDLLHTINAIGVRKSGTDRGFNLNKVADRIEINRYPPMKGGIAFHSDPIDFTRFAFTVNLTQFGVDYKSGGFGVGLGGGRILQIDPLLEIGSMVGFLPKICHGVEIIDPHGPTDPSLPESIAGRWYAALVMVNTEKTKDREVTTPDLAYPTLREQINVFKHKKNL</sequence>
<evidence type="ECO:0008006" key="2">
    <source>
        <dbReference type="Google" id="ProtNLM"/>
    </source>
</evidence>
<dbReference type="EMBL" id="UINC01005001">
    <property type="protein sequence ID" value="SVA18359.1"/>
    <property type="molecule type" value="Genomic_DNA"/>
</dbReference>
<organism evidence="1">
    <name type="scientific">marine metagenome</name>
    <dbReference type="NCBI Taxonomy" id="408172"/>
    <lineage>
        <taxon>unclassified sequences</taxon>
        <taxon>metagenomes</taxon>
        <taxon>ecological metagenomes</taxon>
    </lineage>
</organism>
<dbReference type="AlphaFoldDB" id="A0A381TRB2"/>
<evidence type="ECO:0000313" key="1">
    <source>
        <dbReference type="EMBL" id="SVA18359.1"/>
    </source>
</evidence>
<accession>A0A381TRB2</accession>
<gene>
    <name evidence="1" type="ORF">METZ01_LOCUS71213</name>
</gene>
<reference evidence="1" key="1">
    <citation type="submission" date="2018-05" db="EMBL/GenBank/DDBJ databases">
        <authorList>
            <person name="Lanie J.A."/>
            <person name="Ng W.-L."/>
            <person name="Kazmierczak K.M."/>
            <person name="Andrzejewski T.M."/>
            <person name="Davidsen T.M."/>
            <person name="Wayne K.J."/>
            <person name="Tettelin H."/>
            <person name="Glass J.I."/>
            <person name="Rusch D."/>
            <person name="Podicherti R."/>
            <person name="Tsui H.-C.T."/>
            <person name="Winkler M.E."/>
        </authorList>
    </citation>
    <scope>NUCLEOTIDE SEQUENCE</scope>
</reference>